<proteinExistence type="predicted"/>
<sequence length="47" mass="5562">MENNLVRSALWVVWLPYFDKSQDDAVACSINPRYFSSIRTERIGYSY</sequence>
<evidence type="ECO:0000313" key="1">
    <source>
        <dbReference type="EMBL" id="KPM30581.1"/>
    </source>
</evidence>
<comment type="caution">
    <text evidence="1">The sequence shown here is derived from an EMBL/GenBank/DDBJ whole genome shotgun (WGS) entry which is preliminary data.</text>
</comment>
<dbReference type="Proteomes" id="UP000050280">
    <property type="component" value="Unassembled WGS sequence"/>
</dbReference>
<dbReference type="STRING" id="1300341.I595_3402"/>
<organism evidence="1 2">
    <name type="scientific">Croceitalea dokdonensis DOKDO 023</name>
    <dbReference type="NCBI Taxonomy" id="1300341"/>
    <lineage>
        <taxon>Bacteria</taxon>
        <taxon>Pseudomonadati</taxon>
        <taxon>Bacteroidota</taxon>
        <taxon>Flavobacteriia</taxon>
        <taxon>Flavobacteriales</taxon>
        <taxon>Flavobacteriaceae</taxon>
        <taxon>Croceitalea</taxon>
    </lineage>
</organism>
<protein>
    <submittedName>
        <fullName evidence="1">Uncharacterized protein</fullName>
    </submittedName>
</protein>
<keyword evidence="2" id="KW-1185">Reference proteome</keyword>
<reference evidence="1 2" key="1">
    <citation type="submission" date="2015-09" db="EMBL/GenBank/DDBJ databases">
        <title>Genome sequence of the marine flavobacterium Croceitalea dokdonensis DOKDO 023 that contains proton- and sodium-pumping rhodopsins.</title>
        <authorList>
            <person name="Kwon S.-K."/>
            <person name="Lee H.K."/>
            <person name="Kwak M.-J."/>
            <person name="Kim J.F."/>
        </authorList>
    </citation>
    <scope>NUCLEOTIDE SEQUENCE [LARGE SCALE GENOMIC DNA]</scope>
    <source>
        <strain evidence="1 2">DOKDO 023</strain>
    </source>
</reference>
<accession>A0A0P7ARP8</accession>
<name>A0A0P7ARP8_9FLAO</name>
<dbReference type="AlphaFoldDB" id="A0A0P7ARP8"/>
<dbReference type="EMBL" id="LDJX01000008">
    <property type="protein sequence ID" value="KPM30581.1"/>
    <property type="molecule type" value="Genomic_DNA"/>
</dbReference>
<evidence type="ECO:0000313" key="2">
    <source>
        <dbReference type="Proteomes" id="UP000050280"/>
    </source>
</evidence>
<gene>
    <name evidence="1" type="ORF">I595_3402</name>
</gene>